<evidence type="ECO:0000313" key="1">
    <source>
        <dbReference type="EMBL" id="MFC6752979.1"/>
    </source>
</evidence>
<accession>A0ABD5S9C4</accession>
<dbReference type="Proteomes" id="UP001596442">
    <property type="component" value="Unassembled WGS sequence"/>
</dbReference>
<dbReference type="InterPro" id="IPR029063">
    <property type="entry name" value="SAM-dependent_MTases_sf"/>
</dbReference>
<dbReference type="CDD" id="cd02440">
    <property type="entry name" value="AdoMet_MTases"/>
    <property type="match status" value="1"/>
</dbReference>
<reference evidence="1 2" key="1">
    <citation type="journal article" date="2019" name="Int. J. Syst. Evol. Microbiol.">
        <title>The Global Catalogue of Microorganisms (GCM) 10K type strain sequencing project: providing services to taxonomists for standard genome sequencing and annotation.</title>
        <authorList>
            <consortium name="The Broad Institute Genomics Platform"/>
            <consortium name="The Broad Institute Genome Sequencing Center for Infectious Disease"/>
            <person name="Wu L."/>
            <person name="Ma J."/>
        </authorList>
    </citation>
    <scope>NUCLEOTIDE SEQUENCE [LARGE SCALE GENOMIC DNA]</scope>
    <source>
        <strain evidence="1 2">CGMCC 1.3239</strain>
    </source>
</reference>
<dbReference type="EC" id="2.1.1.222" evidence="1"/>
<dbReference type="PANTHER" id="PTHR43861">
    <property type="entry name" value="TRANS-ACONITATE 2-METHYLTRANSFERASE-RELATED"/>
    <property type="match status" value="1"/>
</dbReference>
<dbReference type="GO" id="GO:0061542">
    <property type="term" value="F:3-demethylubiquinol 3-O-methyltransferase activity"/>
    <property type="evidence" value="ECO:0007669"/>
    <property type="project" value="UniProtKB-EC"/>
</dbReference>
<keyword evidence="1" id="KW-0808">Transferase</keyword>
<dbReference type="EMBL" id="JBHSWW010000054">
    <property type="protein sequence ID" value="MFC6752979.1"/>
    <property type="molecule type" value="Genomic_DNA"/>
</dbReference>
<dbReference type="GO" id="GO:0032259">
    <property type="term" value="P:methylation"/>
    <property type="evidence" value="ECO:0007669"/>
    <property type="project" value="UniProtKB-KW"/>
</dbReference>
<proteinExistence type="predicted"/>
<dbReference type="Gene3D" id="3.40.50.150">
    <property type="entry name" value="Vaccinia Virus protein VP39"/>
    <property type="match status" value="1"/>
</dbReference>
<keyword evidence="2" id="KW-1185">Reference proteome</keyword>
<protein>
    <submittedName>
        <fullName evidence="1">Class I SAM-dependent methyltransferase</fullName>
        <ecNumber evidence="1">2.1.1.222</ecNumber>
        <ecNumber evidence="1">2.1.1.64</ecNumber>
    </submittedName>
</protein>
<dbReference type="EC" id="2.1.1.64" evidence="1"/>
<dbReference type="SUPFAM" id="SSF53335">
    <property type="entry name" value="S-adenosyl-L-methionine-dependent methyltransferases"/>
    <property type="match status" value="1"/>
</dbReference>
<evidence type="ECO:0000313" key="2">
    <source>
        <dbReference type="Proteomes" id="UP001596442"/>
    </source>
</evidence>
<keyword evidence="1" id="KW-0489">Methyltransferase</keyword>
<sequence length="259" mass="28685">MALRLCPCCGFSETSTNKTIGEFNISICNSCGFLFVENPPESSIADNPVSKLRHTEVPTPKRRHYYTRNLIDRLDTGNRVIEIGSGFGALGKLLTANGYDYLGFEPDKGRADVASSGGVPVEPHVFDPSEVTGSVDVVVIDNVLEHVHDPQSILNDAAEVLSESGTLIVIVPNRYDIRRAHPGWAQRHFWIPPAHINFFRWKDLQRMCSSAGFSIRPFPVRSHVTDDLHTKDLGFIIKSLIEKTGFTPLGLYAYGSLSE</sequence>
<name>A0ABD5S9C4_9EURY</name>
<comment type="caution">
    <text evidence="1">The sequence shown here is derived from an EMBL/GenBank/DDBJ whole genome shotgun (WGS) entry which is preliminary data.</text>
</comment>
<organism evidence="1 2">
    <name type="scientific">Halorubrum tibetense</name>
    <dbReference type="NCBI Taxonomy" id="175631"/>
    <lineage>
        <taxon>Archaea</taxon>
        <taxon>Methanobacteriati</taxon>
        <taxon>Methanobacteriota</taxon>
        <taxon>Stenosarchaea group</taxon>
        <taxon>Halobacteria</taxon>
        <taxon>Halobacteriales</taxon>
        <taxon>Haloferacaceae</taxon>
        <taxon>Halorubrum</taxon>
    </lineage>
</organism>
<gene>
    <name evidence="1" type="ORF">ACFQEU_05790</name>
</gene>
<dbReference type="GO" id="GO:0102208">
    <property type="term" value="F:2-polyprenyl-6-hydroxyphenol methylase activity"/>
    <property type="evidence" value="ECO:0007669"/>
    <property type="project" value="UniProtKB-EC"/>
</dbReference>
<dbReference type="Pfam" id="PF13489">
    <property type="entry name" value="Methyltransf_23"/>
    <property type="match status" value="1"/>
</dbReference>
<dbReference type="AlphaFoldDB" id="A0ABD5S9C4"/>